<comment type="subcellular location">
    <subcellularLocation>
        <location evidence="1">Cell membrane</location>
        <topology evidence="1">Multi-pass membrane protein</topology>
    </subcellularLocation>
</comment>
<evidence type="ECO:0000256" key="6">
    <source>
        <dbReference type="SAM" id="Phobius"/>
    </source>
</evidence>
<feature type="transmembrane region" description="Helical" evidence="6">
    <location>
        <begin position="6"/>
        <end position="27"/>
    </location>
</feature>
<feature type="transmembrane region" description="Helical" evidence="6">
    <location>
        <begin position="39"/>
        <end position="61"/>
    </location>
</feature>
<dbReference type="RefSeq" id="WP_008733300.1">
    <property type="nucleotide sequence ID" value="NZ_CP004387.1"/>
</dbReference>
<protein>
    <submittedName>
        <fullName evidence="7">Threonine efflux protein</fullName>
    </submittedName>
</protein>
<dbReference type="HOGENOM" id="CLU_079569_2_2_6"/>
<evidence type="ECO:0000256" key="4">
    <source>
        <dbReference type="ARBA" id="ARBA00022989"/>
    </source>
</evidence>
<proteinExistence type="predicted"/>
<keyword evidence="5 6" id="KW-0472">Membrane</keyword>
<dbReference type="Pfam" id="PF01810">
    <property type="entry name" value="LysE"/>
    <property type="match status" value="1"/>
</dbReference>
<keyword evidence="3 6" id="KW-0812">Transmembrane</keyword>
<feature type="transmembrane region" description="Helical" evidence="6">
    <location>
        <begin position="112"/>
        <end position="137"/>
    </location>
</feature>
<gene>
    <name evidence="7" type="ORF">S7S_16090</name>
</gene>
<evidence type="ECO:0000256" key="2">
    <source>
        <dbReference type="ARBA" id="ARBA00022475"/>
    </source>
</evidence>
<keyword evidence="8" id="KW-1185">Reference proteome</keyword>
<dbReference type="EMBL" id="CP004387">
    <property type="protein sequence ID" value="AJD49630.1"/>
    <property type="molecule type" value="Genomic_DNA"/>
</dbReference>
<reference evidence="7 8" key="1">
    <citation type="journal article" date="2012" name="J. Bacteriol.">
        <title>Genome sequence of an alkane-degrading bacterium, Alcanivorax pacificus type strain W11-5, isolated from deep sea sediment.</title>
        <authorList>
            <person name="Lai Q."/>
            <person name="Shao Z."/>
        </authorList>
    </citation>
    <scope>NUCLEOTIDE SEQUENCE [LARGE SCALE GENOMIC DNA]</scope>
    <source>
        <strain evidence="7 8">W11-5</strain>
    </source>
</reference>
<accession>A0A0B4XS82</accession>
<evidence type="ECO:0000313" key="7">
    <source>
        <dbReference type="EMBL" id="AJD49630.1"/>
    </source>
</evidence>
<dbReference type="AlphaFoldDB" id="A0A0B4XS82"/>
<keyword evidence="2" id="KW-1003">Cell membrane</keyword>
<feature type="transmembrane region" description="Helical" evidence="6">
    <location>
        <begin position="67"/>
        <end position="91"/>
    </location>
</feature>
<organism evidence="7 8">
    <name type="scientific">Isoalcanivorax pacificus W11-5</name>
    <dbReference type="NCBI Taxonomy" id="391936"/>
    <lineage>
        <taxon>Bacteria</taxon>
        <taxon>Pseudomonadati</taxon>
        <taxon>Pseudomonadota</taxon>
        <taxon>Gammaproteobacteria</taxon>
        <taxon>Oceanospirillales</taxon>
        <taxon>Alcanivoracaceae</taxon>
        <taxon>Isoalcanivorax</taxon>
    </lineage>
</organism>
<sequence length="205" mass="21200">MTTLGLLSLTGILWMLALVPGMSVVAVTARTATLGPAHGVAVTAGIVLADVLFIALALFGLTALAQLLGGVFVVIRVLAGLCLIGFGIHLLRHAGASPAATPLVARGSLGTSFLAGLLITLGDMKAILFYLSLLPVFVDLGRVTSLDALMILAVSVFAVGSAKLLYVVLAWRLRTWRVNPRLRTPLQRAAGGVMVGAGAWLVARP</sequence>
<keyword evidence="4 6" id="KW-1133">Transmembrane helix</keyword>
<dbReference type="KEGG" id="apac:S7S_16090"/>
<evidence type="ECO:0000256" key="3">
    <source>
        <dbReference type="ARBA" id="ARBA00022692"/>
    </source>
</evidence>
<evidence type="ECO:0000313" key="8">
    <source>
        <dbReference type="Proteomes" id="UP000006764"/>
    </source>
</evidence>
<dbReference type="PANTHER" id="PTHR30086">
    <property type="entry name" value="ARGININE EXPORTER PROTEIN ARGO"/>
    <property type="match status" value="1"/>
</dbReference>
<name>A0A0B4XS82_9GAMM</name>
<dbReference type="PANTHER" id="PTHR30086:SF20">
    <property type="entry name" value="ARGININE EXPORTER PROTEIN ARGO-RELATED"/>
    <property type="match status" value="1"/>
</dbReference>
<dbReference type="GO" id="GO:0015171">
    <property type="term" value="F:amino acid transmembrane transporter activity"/>
    <property type="evidence" value="ECO:0007669"/>
    <property type="project" value="TreeGrafter"/>
</dbReference>
<feature type="transmembrane region" description="Helical" evidence="6">
    <location>
        <begin position="149"/>
        <end position="173"/>
    </location>
</feature>
<evidence type="ECO:0000256" key="1">
    <source>
        <dbReference type="ARBA" id="ARBA00004651"/>
    </source>
</evidence>
<dbReference type="InterPro" id="IPR001123">
    <property type="entry name" value="LeuE-type"/>
</dbReference>
<dbReference type="GO" id="GO:0005886">
    <property type="term" value="C:plasma membrane"/>
    <property type="evidence" value="ECO:0007669"/>
    <property type="project" value="UniProtKB-SubCell"/>
</dbReference>
<evidence type="ECO:0000256" key="5">
    <source>
        <dbReference type="ARBA" id="ARBA00023136"/>
    </source>
</evidence>
<dbReference type="Proteomes" id="UP000006764">
    <property type="component" value="Chromosome"/>
</dbReference>